<organism evidence="1 2">
    <name type="scientific">Ceraceosorus bombacis</name>
    <dbReference type="NCBI Taxonomy" id="401625"/>
    <lineage>
        <taxon>Eukaryota</taxon>
        <taxon>Fungi</taxon>
        <taxon>Dikarya</taxon>
        <taxon>Basidiomycota</taxon>
        <taxon>Ustilaginomycotina</taxon>
        <taxon>Exobasidiomycetes</taxon>
        <taxon>Ceraceosorales</taxon>
        <taxon>Ceraceosoraceae</taxon>
        <taxon>Ceraceosorus</taxon>
    </lineage>
</organism>
<keyword evidence="2" id="KW-1185">Reference proteome</keyword>
<evidence type="ECO:0000313" key="2">
    <source>
        <dbReference type="Proteomes" id="UP000054845"/>
    </source>
</evidence>
<dbReference type="Gene3D" id="3.40.50.80">
    <property type="entry name" value="Nucleotide-binding domain of ferredoxin-NADP reductase (FNR) module"/>
    <property type="match status" value="1"/>
</dbReference>
<protein>
    <recommendedName>
        <fullName evidence="3">FAD-binding FR-type domain-containing protein</fullName>
    </recommendedName>
</protein>
<dbReference type="STRING" id="401625.A0A0N7L8R4"/>
<evidence type="ECO:0000313" key="1">
    <source>
        <dbReference type="EMBL" id="CEH11714.1"/>
    </source>
</evidence>
<dbReference type="AlphaFoldDB" id="A0A0N7L8R4"/>
<evidence type="ECO:0008006" key="3">
    <source>
        <dbReference type="Google" id="ProtNLM"/>
    </source>
</evidence>
<dbReference type="SUPFAM" id="SSF52343">
    <property type="entry name" value="Ferredoxin reductase-like, C-terminal NADP-linked domain"/>
    <property type="match status" value="1"/>
</dbReference>
<accession>A0A0N7L8R4</accession>
<dbReference type="EMBL" id="CCYA01000065">
    <property type="protein sequence ID" value="CEH11714.1"/>
    <property type="molecule type" value="Genomic_DNA"/>
</dbReference>
<reference evidence="1 2" key="1">
    <citation type="submission" date="2014-09" db="EMBL/GenBank/DDBJ databases">
        <authorList>
            <person name="Magalhaes I.L.F."/>
            <person name="Oliveira U."/>
            <person name="Santos F.R."/>
            <person name="Vidigal T.H.D.A."/>
            <person name="Brescovit A.D."/>
            <person name="Santos A.J."/>
        </authorList>
    </citation>
    <scope>NUCLEOTIDE SEQUENCE [LARGE SCALE GENOMIC DNA]</scope>
</reference>
<dbReference type="PANTHER" id="PTHR42815">
    <property type="entry name" value="FAD-BINDING, PUTATIVE (AFU_ORTHOLOGUE AFUA_6G07600)-RELATED"/>
    <property type="match status" value="1"/>
</dbReference>
<dbReference type="PANTHER" id="PTHR42815:SF2">
    <property type="entry name" value="FAD-BINDING, PUTATIVE (AFU_ORTHOLOGUE AFUA_6G07600)-RELATED"/>
    <property type="match status" value="1"/>
</dbReference>
<sequence>MPAPTTWHAGELAAQEARGYEDYMMEGPTRSMIEGLPDQMRPFLSQLSFLPVTTLDEDGRPWGSILAGSKGQLGFLKPLDDVEQELQGSVRVHASMPPGTPALRAIRRATEQKASSSQAFGDQDVLCSAVGVMLENRRRNKFEGRIVDVQAEHHANVEWTWQMSSTLGNCPKYINIRRIVPSSTRRAAALVEEDTHPQIGTPMPTTLLELISEAEMCFLHTKHSGSVGGWNPDPDRLGCNIRGGPRGFLRSYFDEQRGRTAIVLPDWSGNRMMQSYGNVTHDGLASLSIPVWGICLKHESPPTDALYLTGQAEVLAGEEVRKLIRGVAGALRIWVTGWVYIKNALPLAVDAREAHQRLSLESPSQALNHKALLDASMLWSPYNPPVRLLASEKPSSRMADDAPLATLIKVRFASDVLATFTWSIDSKHASTWAAGRHIVLDAHAALDSRVTQYQHMSFSKGGEKDLNDDGVRSWTITACRPGAEQGATELDVTLRRVPRGGVTPGLFHRGKILNSDISVQSPPPLLKLPLMGIEGQVILPPASQTASDRASTLVLTYLVAGIGFTPLLAHLSHLRSPMGNRPAEVLVVFATRAIEAAPLLDLLYRTLAHPTSAVALSHPLVVTVHLLLAFAEGEERKLDLPEPPTAERLSLHLHLYASARLTATSLQHPAIPIAKTDAQRHRPFVLPLDDVEKVKQSDAIVVCGAPRFDSVAKLALTKAGVEAGSIKSESFAF</sequence>
<dbReference type="InterPro" id="IPR039261">
    <property type="entry name" value="FNR_nucleotide-bd"/>
</dbReference>
<dbReference type="Proteomes" id="UP000054845">
    <property type="component" value="Unassembled WGS sequence"/>
</dbReference>
<dbReference type="OrthoDB" id="436496at2759"/>
<proteinExistence type="predicted"/>
<name>A0A0N7L8R4_9BASI</name>